<evidence type="ECO:0000313" key="5">
    <source>
        <dbReference type="Proteomes" id="UP000265515"/>
    </source>
</evidence>
<dbReference type="SMART" id="SM00327">
    <property type="entry name" value="VWA"/>
    <property type="match status" value="1"/>
</dbReference>
<dbReference type="OrthoDB" id="10054666at2759"/>
<dbReference type="SUPFAM" id="SSF53300">
    <property type="entry name" value="vWA-like"/>
    <property type="match status" value="1"/>
</dbReference>
<keyword evidence="1" id="KW-1133">Transmembrane helix</keyword>
<name>A0A388LI69_CHABU</name>
<dbReference type="AlphaFoldDB" id="A0A388LI69"/>
<keyword evidence="1" id="KW-0472">Membrane</keyword>
<evidence type="ECO:0000259" key="3">
    <source>
        <dbReference type="PROSITE" id="PS50234"/>
    </source>
</evidence>
<dbReference type="PANTHER" id="PTHR10166">
    <property type="entry name" value="VOLTAGE-DEPENDENT CALCIUM CHANNEL SUBUNIT ALPHA-2/DELTA-RELATED"/>
    <property type="match status" value="1"/>
</dbReference>
<dbReference type="PANTHER" id="PTHR10166:SF37">
    <property type="entry name" value="STOLID, ISOFORM H"/>
    <property type="match status" value="1"/>
</dbReference>
<keyword evidence="5" id="KW-1185">Reference proteome</keyword>
<dbReference type="Gene3D" id="3.40.50.410">
    <property type="entry name" value="von Willebrand factor, type A domain"/>
    <property type="match status" value="1"/>
</dbReference>
<dbReference type="GO" id="GO:0005891">
    <property type="term" value="C:voltage-gated calcium channel complex"/>
    <property type="evidence" value="ECO:0007669"/>
    <property type="project" value="TreeGrafter"/>
</dbReference>
<evidence type="ECO:0000313" key="4">
    <source>
        <dbReference type="EMBL" id="GBG82009.1"/>
    </source>
</evidence>
<feature type="domain" description="VWFA" evidence="3">
    <location>
        <begin position="207"/>
        <end position="415"/>
    </location>
</feature>
<dbReference type="InterPro" id="IPR051173">
    <property type="entry name" value="Ca_channel_alpha-2/delta"/>
</dbReference>
<dbReference type="STRING" id="69332.A0A388LI69"/>
<comment type="caution">
    <text evidence="4">The sequence shown here is derived from an EMBL/GenBank/DDBJ whole genome shotgun (WGS) entry which is preliminary data.</text>
</comment>
<evidence type="ECO:0000256" key="2">
    <source>
        <dbReference type="SAM" id="SignalP"/>
    </source>
</evidence>
<dbReference type="OMA" id="GHTNFEQ"/>
<organism evidence="4 5">
    <name type="scientific">Chara braunii</name>
    <name type="common">Braun's stonewort</name>
    <dbReference type="NCBI Taxonomy" id="69332"/>
    <lineage>
        <taxon>Eukaryota</taxon>
        <taxon>Viridiplantae</taxon>
        <taxon>Streptophyta</taxon>
        <taxon>Charophyceae</taxon>
        <taxon>Charales</taxon>
        <taxon>Characeae</taxon>
        <taxon>Chara</taxon>
    </lineage>
</organism>
<gene>
    <name evidence="4" type="ORF">CBR_g34189</name>
</gene>
<dbReference type="GO" id="GO:0005245">
    <property type="term" value="F:voltage-gated calcium channel activity"/>
    <property type="evidence" value="ECO:0007669"/>
    <property type="project" value="TreeGrafter"/>
</dbReference>
<dbReference type="InterPro" id="IPR002035">
    <property type="entry name" value="VWF_A"/>
</dbReference>
<proteinExistence type="predicted"/>
<sequence length="620" mass="66706">MRGWSLRVVIALLLLHLMAVPPSDKMVPFGMRWLSSPAVFVDAANVQELVKNMTALVRSVGDEAKKNEADSCPRLDNCRLGQGTCVRMVCGYTGNESFTCEGNFRFDSGTCGSPDACTQTLLSYEEGFARLPFTETVQAYDAMCVQQTLSATLSKKVRRDDFLSIGWIYYGSFTGFFLSFPGKQDACVDYDPRKRPWFAEATSPRKRVVIVLDLAAEMFIPLSSQNGRNRFQMVNSTVFALLGSLRRDDEVALVTYSSATNDTDTSLEIVLGSQATATQSKLLNLNTSAMGAASSDLRDGIMKGLNVLRAAPKPGDADVLQEVLLVFTLGTLSAVNGGNVSTTVDAILQYNSTTQVKSGVRVFLYGVEVKSPVDYGNIQQIAKSVNGFAKNMGTRGGTVDPLGSIYSYFNFLAKLQPSDPKWVAKYEDFGELGDVNTMSMPVFDGNGNLIGASGMDMTVKLEPSDKDALKNITDTMTSNVKISYPTAIGDALNVTFGTVSDPLSDMDGIPDLCPGVSVSLKKENVVCAEKQPKVSDDVLRCCGDCLARPAPPPSPKKGSGSKSNTVVIVVLTVGGFLVALGGLGYYFVMHSSLSLFSSIPQRARVASTSTPRSRVDIGKI</sequence>
<keyword evidence="1" id="KW-0812">Transmembrane</keyword>
<keyword evidence="2" id="KW-0732">Signal</keyword>
<feature type="transmembrane region" description="Helical" evidence="1">
    <location>
        <begin position="566"/>
        <end position="588"/>
    </location>
</feature>
<dbReference type="Proteomes" id="UP000265515">
    <property type="component" value="Unassembled WGS sequence"/>
</dbReference>
<evidence type="ECO:0000256" key="1">
    <source>
        <dbReference type="SAM" id="Phobius"/>
    </source>
</evidence>
<dbReference type="InterPro" id="IPR036465">
    <property type="entry name" value="vWFA_dom_sf"/>
</dbReference>
<dbReference type="Gramene" id="GBG82009">
    <property type="protein sequence ID" value="GBG82009"/>
    <property type="gene ID" value="CBR_g34189"/>
</dbReference>
<reference evidence="4 5" key="1">
    <citation type="journal article" date="2018" name="Cell">
        <title>The Chara Genome: Secondary Complexity and Implications for Plant Terrestrialization.</title>
        <authorList>
            <person name="Nishiyama T."/>
            <person name="Sakayama H."/>
            <person name="Vries J.D."/>
            <person name="Buschmann H."/>
            <person name="Saint-Marcoux D."/>
            <person name="Ullrich K.K."/>
            <person name="Haas F.B."/>
            <person name="Vanderstraeten L."/>
            <person name="Becker D."/>
            <person name="Lang D."/>
            <person name="Vosolsobe S."/>
            <person name="Rombauts S."/>
            <person name="Wilhelmsson P.K.I."/>
            <person name="Janitza P."/>
            <person name="Kern R."/>
            <person name="Heyl A."/>
            <person name="Rumpler F."/>
            <person name="Villalobos L.I.A.C."/>
            <person name="Clay J.M."/>
            <person name="Skokan R."/>
            <person name="Toyoda A."/>
            <person name="Suzuki Y."/>
            <person name="Kagoshima H."/>
            <person name="Schijlen E."/>
            <person name="Tajeshwar N."/>
            <person name="Catarino B."/>
            <person name="Hetherington A.J."/>
            <person name="Saltykova A."/>
            <person name="Bonnot C."/>
            <person name="Breuninger H."/>
            <person name="Symeonidi A."/>
            <person name="Radhakrishnan G.V."/>
            <person name="Van Nieuwerburgh F."/>
            <person name="Deforce D."/>
            <person name="Chang C."/>
            <person name="Karol K.G."/>
            <person name="Hedrich R."/>
            <person name="Ulvskov P."/>
            <person name="Glockner G."/>
            <person name="Delwiche C.F."/>
            <person name="Petrasek J."/>
            <person name="Van de Peer Y."/>
            <person name="Friml J."/>
            <person name="Beilby M."/>
            <person name="Dolan L."/>
            <person name="Kohara Y."/>
            <person name="Sugano S."/>
            <person name="Fujiyama A."/>
            <person name="Delaux P.-M."/>
            <person name="Quint M."/>
            <person name="TheiBen G."/>
            <person name="Hagemann M."/>
            <person name="Harholt J."/>
            <person name="Dunand C."/>
            <person name="Zachgo S."/>
            <person name="Langdale J."/>
            <person name="Maumus F."/>
            <person name="Straeten D.V.D."/>
            <person name="Gould S.B."/>
            <person name="Rensing S.A."/>
        </authorList>
    </citation>
    <scope>NUCLEOTIDE SEQUENCE [LARGE SCALE GENOMIC DNA]</scope>
    <source>
        <strain evidence="4 5">S276</strain>
    </source>
</reference>
<dbReference type="EMBL" id="BFEA01000394">
    <property type="protein sequence ID" value="GBG82009.1"/>
    <property type="molecule type" value="Genomic_DNA"/>
</dbReference>
<dbReference type="PROSITE" id="PS50234">
    <property type="entry name" value="VWFA"/>
    <property type="match status" value="1"/>
</dbReference>
<accession>A0A388LI69</accession>
<feature type="signal peptide" evidence="2">
    <location>
        <begin position="1"/>
        <end position="19"/>
    </location>
</feature>
<feature type="chain" id="PRO_5017424179" description="VWFA domain-containing protein" evidence="2">
    <location>
        <begin position="20"/>
        <end position="620"/>
    </location>
</feature>
<protein>
    <recommendedName>
        <fullName evidence="3">VWFA domain-containing protein</fullName>
    </recommendedName>
</protein>